<comment type="caution">
    <text evidence="1">The sequence shown here is derived from an EMBL/GenBank/DDBJ whole genome shotgun (WGS) entry which is preliminary data.</text>
</comment>
<dbReference type="Proteomes" id="UP000707071">
    <property type="component" value="Unassembled WGS sequence"/>
</dbReference>
<organism evidence="1 2">
    <name type="scientific">Claviceps aff. purpurea</name>
    <dbReference type="NCBI Taxonomy" id="1967640"/>
    <lineage>
        <taxon>Eukaryota</taxon>
        <taxon>Fungi</taxon>
        <taxon>Dikarya</taxon>
        <taxon>Ascomycota</taxon>
        <taxon>Pezizomycotina</taxon>
        <taxon>Sordariomycetes</taxon>
        <taxon>Hypocreomycetidae</taxon>
        <taxon>Hypocreales</taxon>
        <taxon>Clavicipitaceae</taxon>
        <taxon>Claviceps</taxon>
    </lineage>
</organism>
<evidence type="ECO:0000313" key="1">
    <source>
        <dbReference type="EMBL" id="KAG6303062.1"/>
    </source>
</evidence>
<dbReference type="AlphaFoldDB" id="A0A9P7QNF0"/>
<proteinExistence type="predicted"/>
<accession>A0A9P7QNF0</accession>
<protein>
    <submittedName>
        <fullName evidence="1">Uncharacterized protein</fullName>
    </submittedName>
</protein>
<dbReference type="EMBL" id="SRRH01000014">
    <property type="protein sequence ID" value="KAG6303062.1"/>
    <property type="molecule type" value="Genomic_DNA"/>
</dbReference>
<name>A0A9P7QNF0_9HYPO</name>
<evidence type="ECO:0000313" key="2">
    <source>
        <dbReference type="Proteomes" id="UP000707071"/>
    </source>
</evidence>
<reference evidence="1 2" key="1">
    <citation type="journal article" date="2020" name="bioRxiv">
        <title>Whole genome comparisons of ergot fungi reveals the divergence and evolution of species within the genus Claviceps are the result of varying mechanisms driving genome evolution and host range expansion.</title>
        <authorList>
            <person name="Wyka S.A."/>
            <person name="Mondo S.J."/>
            <person name="Liu M."/>
            <person name="Dettman J."/>
            <person name="Nalam V."/>
            <person name="Broders K.D."/>
        </authorList>
    </citation>
    <scope>NUCLEOTIDE SEQUENCE [LARGE SCALE GENOMIC DNA]</scope>
    <source>
        <strain evidence="1 2">Clav52</strain>
    </source>
</reference>
<gene>
    <name evidence="1" type="ORF">E4U09_001167</name>
</gene>
<keyword evidence="2" id="KW-1185">Reference proteome</keyword>
<sequence length="203" mass="23100">MDAMQTYLDKTEFEDIIGPIEVIDARVEDEELLHKNFEGHLLSSRADQYRAGMHPDAVRAETIHNTSVIPDYPISSMKVFAYVIRTDEWAEEDVETPWKSMQFRVDQQGSPKRVKSAFLSEYPCDMWKFDCSGSKHCQHIDPKLMSSYFDVGTLSYFEDREAIQGQYAQPSGLKKAAVIKAMHAVVALKIRPVGLYSNVLGTE</sequence>